<gene>
    <name evidence="2" type="ORF">G0U57_017605</name>
</gene>
<feature type="non-terminal residue" evidence="2">
    <location>
        <position position="133"/>
    </location>
</feature>
<dbReference type="AlphaFoldDB" id="A0A8T1S739"/>
<evidence type="ECO:0000256" key="1">
    <source>
        <dbReference type="SAM" id="SignalP"/>
    </source>
</evidence>
<sequence>PWHFLFLAATGLSCFVEKGSPLSLVNDVYMITSPPACRNKKLDKTSMLKMFKNDVADQQFSLETAIKNIDKMSSELKKLNVQSQLLLCDLTLNFSHPVKSTVSREVEEKKTDFEALHNSIKFHADVSINNSSL</sequence>
<organism evidence="2 3">
    <name type="scientific">Chelydra serpentina</name>
    <name type="common">Snapping turtle</name>
    <name type="synonym">Testudo serpentina</name>
    <dbReference type="NCBI Taxonomy" id="8475"/>
    <lineage>
        <taxon>Eukaryota</taxon>
        <taxon>Metazoa</taxon>
        <taxon>Chordata</taxon>
        <taxon>Craniata</taxon>
        <taxon>Vertebrata</taxon>
        <taxon>Euteleostomi</taxon>
        <taxon>Archelosauria</taxon>
        <taxon>Testudinata</taxon>
        <taxon>Testudines</taxon>
        <taxon>Cryptodira</taxon>
        <taxon>Durocryptodira</taxon>
        <taxon>Americhelydia</taxon>
        <taxon>Chelydroidea</taxon>
        <taxon>Chelydridae</taxon>
        <taxon>Chelydra</taxon>
    </lineage>
</organism>
<protein>
    <submittedName>
        <fullName evidence="2">Uncharacterized protein</fullName>
    </submittedName>
</protein>
<name>A0A8T1S739_CHESE</name>
<dbReference type="EMBL" id="JAHGAV010000609">
    <property type="protein sequence ID" value="KAG6924374.1"/>
    <property type="molecule type" value="Genomic_DNA"/>
</dbReference>
<dbReference type="Proteomes" id="UP000765507">
    <property type="component" value="Unassembled WGS sequence"/>
</dbReference>
<evidence type="ECO:0000313" key="3">
    <source>
        <dbReference type="Proteomes" id="UP000765507"/>
    </source>
</evidence>
<keyword evidence="3" id="KW-1185">Reference proteome</keyword>
<evidence type="ECO:0000313" key="2">
    <source>
        <dbReference type="EMBL" id="KAG6924374.1"/>
    </source>
</evidence>
<feature type="signal peptide" evidence="1">
    <location>
        <begin position="1"/>
        <end position="21"/>
    </location>
</feature>
<keyword evidence="1" id="KW-0732">Signal</keyword>
<comment type="caution">
    <text evidence="2">The sequence shown here is derived from an EMBL/GenBank/DDBJ whole genome shotgun (WGS) entry which is preliminary data.</text>
</comment>
<proteinExistence type="predicted"/>
<dbReference type="OrthoDB" id="9448568at2759"/>
<accession>A0A8T1S739</accession>
<feature type="chain" id="PRO_5035900541" evidence="1">
    <location>
        <begin position="22"/>
        <end position="133"/>
    </location>
</feature>
<reference evidence="2 3" key="1">
    <citation type="journal article" date="2020" name="G3 (Bethesda)">
        <title>Draft Genome of the Common Snapping Turtle, Chelydra serpentina, a Model for Phenotypic Plasticity in Reptiles.</title>
        <authorList>
            <person name="Das D."/>
            <person name="Singh S.K."/>
            <person name="Bierstedt J."/>
            <person name="Erickson A."/>
            <person name="Galli G.L.J."/>
            <person name="Crossley D.A. 2nd"/>
            <person name="Rhen T."/>
        </authorList>
    </citation>
    <scope>NUCLEOTIDE SEQUENCE [LARGE SCALE GENOMIC DNA]</scope>
    <source>
        <strain evidence="2">KW</strain>
    </source>
</reference>